<evidence type="ECO:0000313" key="1">
    <source>
        <dbReference type="EMBL" id="KAK4020682.1"/>
    </source>
</evidence>
<gene>
    <name evidence="1" type="ORF">OUZ56_002637</name>
</gene>
<name>A0ABR0A6C0_9CRUS</name>
<dbReference type="EMBL" id="JAOYFB010000036">
    <property type="protein sequence ID" value="KAK4020682.1"/>
    <property type="molecule type" value="Genomic_DNA"/>
</dbReference>
<evidence type="ECO:0000313" key="2">
    <source>
        <dbReference type="Proteomes" id="UP001234178"/>
    </source>
</evidence>
<comment type="caution">
    <text evidence="1">The sequence shown here is derived from an EMBL/GenBank/DDBJ whole genome shotgun (WGS) entry which is preliminary data.</text>
</comment>
<accession>A0ABR0A6C0</accession>
<reference evidence="1 2" key="1">
    <citation type="journal article" date="2023" name="Nucleic Acids Res.">
        <title>The hologenome of Daphnia magna reveals possible DNA methylation and microbiome-mediated evolution of the host genome.</title>
        <authorList>
            <person name="Chaturvedi A."/>
            <person name="Li X."/>
            <person name="Dhandapani V."/>
            <person name="Marshall H."/>
            <person name="Kissane S."/>
            <person name="Cuenca-Cambronero M."/>
            <person name="Asole G."/>
            <person name="Calvet F."/>
            <person name="Ruiz-Romero M."/>
            <person name="Marangio P."/>
            <person name="Guigo R."/>
            <person name="Rago D."/>
            <person name="Mirbahai L."/>
            <person name="Eastwood N."/>
            <person name="Colbourne J.K."/>
            <person name="Zhou J."/>
            <person name="Mallon E."/>
            <person name="Orsini L."/>
        </authorList>
    </citation>
    <scope>NUCLEOTIDE SEQUENCE [LARGE SCALE GENOMIC DNA]</scope>
    <source>
        <strain evidence="1">LRV0_1</strain>
    </source>
</reference>
<protein>
    <submittedName>
        <fullName evidence="1">Uncharacterized protein</fullName>
    </submittedName>
</protein>
<proteinExistence type="predicted"/>
<dbReference type="Proteomes" id="UP001234178">
    <property type="component" value="Unassembled WGS sequence"/>
</dbReference>
<sequence length="75" mass="8147">MMTTVVISHSGCCGYGSKQTPRKFCKEETNDGKKSAHAHFSVNIRSESSLLKCSNKMPFLLTPPSTHPAPPPPAF</sequence>
<organism evidence="1 2">
    <name type="scientific">Daphnia magna</name>
    <dbReference type="NCBI Taxonomy" id="35525"/>
    <lineage>
        <taxon>Eukaryota</taxon>
        <taxon>Metazoa</taxon>
        <taxon>Ecdysozoa</taxon>
        <taxon>Arthropoda</taxon>
        <taxon>Crustacea</taxon>
        <taxon>Branchiopoda</taxon>
        <taxon>Diplostraca</taxon>
        <taxon>Cladocera</taxon>
        <taxon>Anomopoda</taxon>
        <taxon>Daphniidae</taxon>
        <taxon>Daphnia</taxon>
    </lineage>
</organism>
<keyword evidence="2" id="KW-1185">Reference proteome</keyword>